<dbReference type="InterPro" id="IPR053088">
    <property type="entry name" value="Beta-glucosidase/SUN-like"/>
</dbReference>
<proteinExistence type="inferred from homology"/>
<reference evidence="4" key="1">
    <citation type="submission" date="2023-04" db="EMBL/GenBank/DDBJ databases">
        <title>Ambrosiozyma monospora NBRC 1965.</title>
        <authorList>
            <person name="Ichikawa N."/>
            <person name="Sato H."/>
            <person name="Tonouchi N."/>
        </authorList>
    </citation>
    <scope>NUCLEOTIDE SEQUENCE</scope>
    <source>
        <strain evidence="4">NBRC 1965</strain>
    </source>
</reference>
<evidence type="ECO:0000313" key="5">
    <source>
        <dbReference type="Proteomes" id="UP001165063"/>
    </source>
</evidence>
<keyword evidence="3" id="KW-0732">Signal</keyword>
<dbReference type="InterPro" id="IPR005556">
    <property type="entry name" value="SUN"/>
</dbReference>
<evidence type="ECO:0000313" key="4">
    <source>
        <dbReference type="EMBL" id="GMG25576.1"/>
    </source>
</evidence>
<dbReference type="PANTHER" id="PTHR31654:SF0">
    <property type="entry name" value="SECRETED BETA-GLUCOSIDASE ADG3-RELATED"/>
    <property type="match status" value="1"/>
</dbReference>
<evidence type="ECO:0000256" key="2">
    <source>
        <dbReference type="SAM" id="MobiDB-lite"/>
    </source>
</evidence>
<dbReference type="Proteomes" id="UP001165063">
    <property type="component" value="Unassembled WGS sequence"/>
</dbReference>
<name>A0A9W7DEU4_AMBMO</name>
<protein>
    <submittedName>
        <fullName evidence="4">Unnamed protein product</fullName>
    </submittedName>
</protein>
<dbReference type="AlphaFoldDB" id="A0A9W7DEU4"/>
<comment type="caution">
    <text evidence="4">The sequence shown here is derived from an EMBL/GenBank/DDBJ whole genome shotgun (WGS) entry which is preliminary data.</text>
</comment>
<dbReference type="PANTHER" id="PTHR31654">
    <property type="entry name" value="SECRETED BETA-GLUCOSIDASE ADG3-RELATED"/>
    <property type="match status" value="1"/>
</dbReference>
<feature type="chain" id="PRO_5040981595" evidence="3">
    <location>
        <begin position="20"/>
        <end position="309"/>
    </location>
</feature>
<accession>A0A9W7DEU4</accession>
<organism evidence="4 5">
    <name type="scientific">Ambrosiozyma monospora</name>
    <name type="common">Yeast</name>
    <name type="synonym">Endomycopsis monosporus</name>
    <dbReference type="NCBI Taxonomy" id="43982"/>
    <lineage>
        <taxon>Eukaryota</taxon>
        <taxon>Fungi</taxon>
        <taxon>Dikarya</taxon>
        <taxon>Ascomycota</taxon>
        <taxon>Saccharomycotina</taxon>
        <taxon>Pichiomycetes</taxon>
        <taxon>Pichiales</taxon>
        <taxon>Pichiaceae</taxon>
        <taxon>Ambrosiozyma</taxon>
    </lineage>
</organism>
<dbReference type="Pfam" id="PF03856">
    <property type="entry name" value="SUN"/>
    <property type="match status" value="1"/>
</dbReference>
<sequence>MSLLKTLTATAFLLAMSSAIPVSLQHVHHEHEQDAPHGHHDHEKRGNTCSFPSDEGIVKLSTTHDGWAQDGACESGKFCQYACPPGKLMGQWNPKVTSYTYPGSQDGGVYCNDGELEKKIKDNDYCYDGKGTAEVNNKADGSVAFCQTVLPGSESMLIPTEVGSGSTQTLAVPGTDYWDSTASHYYINPPGVSADEGCVWGSTSNPYGNWAPYVAGFNMDDDGKTYGKIGWNPVYFEDSSPFSGDKPKFGIKMSCKNDSKCSGDSCEINPKDIGLNKVSNGANGKSDGASYCVLTASDSSDIVIEVFDT</sequence>
<dbReference type="EMBL" id="BSXU01001266">
    <property type="protein sequence ID" value="GMG25576.1"/>
    <property type="molecule type" value="Genomic_DNA"/>
</dbReference>
<dbReference type="OrthoDB" id="5554151at2759"/>
<feature type="region of interest" description="Disordered" evidence="2">
    <location>
        <begin position="26"/>
        <end position="48"/>
    </location>
</feature>
<evidence type="ECO:0000256" key="1">
    <source>
        <dbReference type="ARBA" id="ARBA00010579"/>
    </source>
</evidence>
<evidence type="ECO:0000256" key="3">
    <source>
        <dbReference type="SAM" id="SignalP"/>
    </source>
</evidence>
<gene>
    <name evidence="4" type="ORF">Amon01_000312700</name>
</gene>
<feature type="signal peptide" evidence="3">
    <location>
        <begin position="1"/>
        <end position="19"/>
    </location>
</feature>
<keyword evidence="5" id="KW-1185">Reference proteome</keyword>
<comment type="similarity">
    <text evidence="1">Belongs to the SUN family.</text>
</comment>
<feature type="compositionally biased region" description="Basic and acidic residues" evidence="2">
    <location>
        <begin position="27"/>
        <end position="46"/>
    </location>
</feature>